<evidence type="ECO:0000259" key="5">
    <source>
        <dbReference type="PROSITE" id="PS51677"/>
    </source>
</evidence>
<gene>
    <name evidence="6" type="ORF">EKN06_10835</name>
</gene>
<dbReference type="SUPFAM" id="SSF88713">
    <property type="entry name" value="Glycoside hydrolase/deacetylase"/>
    <property type="match status" value="1"/>
</dbReference>
<dbReference type="Gene3D" id="3.20.20.370">
    <property type="entry name" value="Glycoside hydrolase/deacetylase"/>
    <property type="match status" value="1"/>
</dbReference>
<comment type="function">
    <text evidence="1">Is involved in generating a small heat-stable compound (Nod), an acylated oligomer of N-acetylglucosamine, that stimulates mitosis in various plant protoplasts.</text>
</comment>
<dbReference type="InterPro" id="IPR050248">
    <property type="entry name" value="Polysacc_deacetylase_ArnD"/>
</dbReference>
<protein>
    <recommendedName>
        <fullName evidence="3">Chitooligosaccharide deacetylase</fullName>
    </recommendedName>
    <alternativeName>
        <fullName evidence="4">Nodulation protein B</fullName>
    </alternativeName>
</protein>
<evidence type="ECO:0000313" key="7">
    <source>
        <dbReference type="Proteomes" id="UP000283003"/>
    </source>
</evidence>
<keyword evidence="7" id="KW-1185">Reference proteome</keyword>
<evidence type="ECO:0000256" key="4">
    <source>
        <dbReference type="ARBA" id="ARBA00032976"/>
    </source>
</evidence>
<dbReference type="PANTHER" id="PTHR10587:SF125">
    <property type="entry name" value="POLYSACCHARIDE DEACETYLASE YHEN-RELATED"/>
    <property type="match status" value="1"/>
</dbReference>
<accession>A0A437GWJ5</accession>
<evidence type="ECO:0000256" key="3">
    <source>
        <dbReference type="ARBA" id="ARBA00020071"/>
    </source>
</evidence>
<reference evidence="6 7" key="1">
    <citation type="submission" date="2018-12" db="EMBL/GenBank/DDBJ databases">
        <title>Croceicoccus ponticola sp. nov., a lipolytic bacterium isolated from seawater.</title>
        <authorList>
            <person name="Yoon J.-H."/>
        </authorList>
    </citation>
    <scope>NUCLEOTIDE SEQUENCE [LARGE SCALE GENOMIC DNA]</scope>
    <source>
        <strain evidence="6 7">GM-16</strain>
    </source>
</reference>
<dbReference type="Pfam" id="PF01522">
    <property type="entry name" value="Polysacc_deac_1"/>
    <property type="match status" value="1"/>
</dbReference>
<dbReference type="InterPro" id="IPR002509">
    <property type="entry name" value="NODB_dom"/>
</dbReference>
<feature type="domain" description="NodB homology" evidence="5">
    <location>
        <begin position="28"/>
        <end position="208"/>
    </location>
</feature>
<dbReference type="Proteomes" id="UP000283003">
    <property type="component" value="Unassembled WGS sequence"/>
</dbReference>
<proteinExistence type="inferred from homology"/>
<sequence>MTMFVNLAGLRCFNAIFDATCSVSTTRNVVALTFSDGPSEQAVTQVLPILATHNAKATFFLSGQKLENALPAATRMLAAGHELGNMGYSNQVMEDRPQSFHAEEIAKTDALLHKAGVENPRYFRPPFGIRSVGLLWELYRAKYSLIMWDVSDNGRREAPPQAYANAILAQTRPGSIIMLHALGPDDEEARAALPLILDGLDKRGLKSVTVSELLAERGK</sequence>
<evidence type="ECO:0000256" key="2">
    <source>
        <dbReference type="ARBA" id="ARBA00010973"/>
    </source>
</evidence>
<evidence type="ECO:0000256" key="1">
    <source>
        <dbReference type="ARBA" id="ARBA00003236"/>
    </source>
</evidence>
<evidence type="ECO:0000313" key="6">
    <source>
        <dbReference type="EMBL" id="RVQ66503.1"/>
    </source>
</evidence>
<organism evidence="6 7">
    <name type="scientific">Croceicoccus ponticola</name>
    <dbReference type="NCBI Taxonomy" id="2217664"/>
    <lineage>
        <taxon>Bacteria</taxon>
        <taxon>Pseudomonadati</taxon>
        <taxon>Pseudomonadota</taxon>
        <taxon>Alphaproteobacteria</taxon>
        <taxon>Sphingomonadales</taxon>
        <taxon>Erythrobacteraceae</taxon>
        <taxon>Croceicoccus</taxon>
    </lineage>
</organism>
<name>A0A437GWJ5_9SPHN</name>
<dbReference type="EMBL" id="RXOL01000004">
    <property type="protein sequence ID" value="RVQ66503.1"/>
    <property type="molecule type" value="Genomic_DNA"/>
</dbReference>
<dbReference type="GO" id="GO:0005975">
    <property type="term" value="P:carbohydrate metabolic process"/>
    <property type="evidence" value="ECO:0007669"/>
    <property type="project" value="InterPro"/>
</dbReference>
<comment type="caution">
    <text evidence="6">The sequence shown here is derived from an EMBL/GenBank/DDBJ whole genome shotgun (WGS) entry which is preliminary data.</text>
</comment>
<comment type="similarity">
    <text evidence="2">Belongs to the polysaccharide deacetylase family.</text>
</comment>
<dbReference type="PROSITE" id="PS51677">
    <property type="entry name" value="NODB"/>
    <property type="match status" value="1"/>
</dbReference>
<dbReference type="InterPro" id="IPR011330">
    <property type="entry name" value="Glyco_hydro/deAcase_b/a-brl"/>
</dbReference>
<dbReference type="AlphaFoldDB" id="A0A437GWJ5"/>
<dbReference type="PANTHER" id="PTHR10587">
    <property type="entry name" value="GLYCOSYL TRANSFERASE-RELATED"/>
    <property type="match status" value="1"/>
</dbReference>
<dbReference type="GO" id="GO:0016810">
    <property type="term" value="F:hydrolase activity, acting on carbon-nitrogen (but not peptide) bonds"/>
    <property type="evidence" value="ECO:0007669"/>
    <property type="project" value="InterPro"/>
</dbReference>